<feature type="compositionally biased region" description="Polar residues" evidence="5">
    <location>
        <begin position="316"/>
        <end position="330"/>
    </location>
</feature>
<dbReference type="PANTHER" id="PTHR30118">
    <property type="entry name" value="HTH-TYPE TRANSCRIPTIONAL REGULATOR LEUO-RELATED"/>
    <property type="match status" value="1"/>
</dbReference>
<dbReference type="InterPro" id="IPR037402">
    <property type="entry name" value="YidZ_PBP2"/>
</dbReference>
<dbReference type="InterPro" id="IPR000847">
    <property type="entry name" value="LysR_HTH_N"/>
</dbReference>
<keyword evidence="8" id="KW-1185">Reference proteome</keyword>
<comment type="similarity">
    <text evidence="1">Belongs to the LysR transcriptional regulatory family.</text>
</comment>
<evidence type="ECO:0000256" key="3">
    <source>
        <dbReference type="ARBA" id="ARBA00023125"/>
    </source>
</evidence>
<proteinExistence type="inferred from homology"/>
<dbReference type="Pfam" id="PF00126">
    <property type="entry name" value="HTH_1"/>
    <property type="match status" value="1"/>
</dbReference>
<dbReference type="RefSeq" id="WP_205102060.1">
    <property type="nucleotide sequence ID" value="NZ_JACJJC010000004.1"/>
</dbReference>
<evidence type="ECO:0000313" key="7">
    <source>
        <dbReference type="EMBL" id="MBM6703586.1"/>
    </source>
</evidence>
<protein>
    <submittedName>
        <fullName evidence="7">LysR family transcriptional regulator</fullName>
    </submittedName>
</protein>
<sequence>MLDDISLGDMRFLCALIESRSLTEAAKATASNLSSASRRLKRLRELLGDPLFLRSTPNMIPTARVLALEPVIRSIIRSSADLLEPEVFSPATLKRTFRIGAVDNAIFAVMLGVLEKLCESAPGVSVEIRQIEDDLFDELASGAIDLAVLPSTRPILPSFREKLLYPVTYSLCVRKGHPLEKYWLEHGELPIEEISRYRKIVVSNRSLKERQQFVLDESRFLGRSVQDAAFSVPYFLAVPALLERTNFTAILPKDTALALTTYLREPLTVLPYGPNGQEATLYYTRIIWHERTDRDPALVWLRGLFATYAGCDVSDSADTTQEPSAVNRESSMPEKLSAGLLSDRPFNPARSR</sequence>
<reference evidence="7 8" key="1">
    <citation type="journal article" date="2021" name="Sci. Rep.">
        <title>The distribution of antibiotic resistance genes in chicken gut microbiota commensals.</title>
        <authorList>
            <person name="Juricova H."/>
            <person name="Matiasovicova J."/>
            <person name="Kubasova T."/>
            <person name="Cejkova D."/>
            <person name="Rychlik I."/>
        </authorList>
    </citation>
    <scope>NUCLEOTIDE SEQUENCE [LARGE SCALE GENOMIC DNA]</scope>
    <source>
        <strain evidence="7 8">An829</strain>
    </source>
</reference>
<accession>A0ABS2DQH4</accession>
<evidence type="ECO:0000256" key="5">
    <source>
        <dbReference type="SAM" id="MobiDB-lite"/>
    </source>
</evidence>
<comment type="caution">
    <text evidence="7">The sequence shown here is derived from an EMBL/GenBank/DDBJ whole genome shotgun (WGS) entry which is preliminary data.</text>
</comment>
<name>A0ABS2DQH4_9BURK</name>
<gene>
    <name evidence="7" type="ORF">H6A60_03670</name>
</gene>
<keyword evidence="2" id="KW-0805">Transcription regulation</keyword>
<evidence type="ECO:0000256" key="1">
    <source>
        <dbReference type="ARBA" id="ARBA00009437"/>
    </source>
</evidence>
<feature type="region of interest" description="Disordered" evidence="5">
    <location>
        <begin position="315"/>
        <end position="352"/>
    </location>
</feature>
<dbReference type="Pfam" id="PF03466">
    <property type="entry name" value="LysR_substrate"/>
    <property type="match status" value="1"/>
</dbReference>
<dbReference type="EMBL" id="JACJJC010000004">
    <property type="protein sequence ID" value="MBM6703586.1"/>
    <property type="molecule type" value="Genomic_DNA"/>
</dbReference>
<dbReference type="CDD" id="cd08417">
    <property type="entry name" value="PBP2_Nitroaromatics_like"/>
    <property type="match status" value="1"/>
</dbReference>
<dbReference type="SUPFAM" id="SSF53850">
    <property type="entry name" value="Periplasmic binding protein-like II"/>
    <property type="match status" value="1"/>
</dbReference>
<organism evidence="7 8">
    <name type="scientific">Sutterella massiliensis</name>
    <dbReference type="NCBI Taxonomy" id="1816689"/>
    <lineage>
        <taxon>Bacteria</taxon>
        <taxon>Pseudomonadati</taxon>
        <taxon>Pseudomonadota</taxon>
        <taxon>Betaproteobacteria</taxon>
        <taxon>Burkholderiales</taxon>
        <taxon>Sutterellaceae</taxon>
        <taxon>Sutterella</taxon>
    </lineage>
</organism>
<dbReference type="InterPro" id="IPR036390">
    <property type="entry name" value="WH_DNA-bd_sf"/>
</dbReference>
<keyword evidence="4" id="KW-0804">Transcription</keyword>
<dbReference type="InterPro" id="IPR036388">
    <property type="entry name" value="WH-like_DNA-bd_sf"/>
</dbReference>
<keyword evidence="3" id="KW-0238">DNA-binding</keyword>
<dbReference type="PANTHER" id="PTHR30118:SF15">
    <property type="entry name" value="TRANSCRIPTIONAL REGULATORY PROTEIN"/>
    <property type="match status" value="1"/>
</dbReference>
<evidence type="ECO:0000259" key="6">
    <source>
        <dbReference type="PROSITE" id="PS50931"/>
    </source>
</evidence>
<evidence type="ECO:0000256" key="2">
    <source>
        <dbReference type="ARBA" id="ARBA00023015"/>
    </source>
</evidence>
<dbReference type="PROSITE" id="PS50931">
    <property type="entry name" value="HTH_LYSR"/>
    <property type="match status" value="1"/>
</dbReference>
<dbReference type="Gene3D" id="1.10.10.10">
    <property type="entry name" value="Winged helix-like DNA-binding domain superfamily/Winged helix DNA-binding domain"/>
    <property type="match status" value="1"/>
</dbReference>
<evidence type="ECO:0000256" key="4">
    <source>
        <dbReference type="ARBA" id="ARBA00023163"/>
    </source>
</evidence>
<dbReference type="InterPro" id="IPR050389">
    <property type="entry name" value="LysR-type_TF"/>
</dbReference>
<dbReference type="Gene3D" id="3.40.190.10">
    <property type="entry name" value="Periplasmic binding protein-like II"/>
    <property type="match status" value="2"/>
</dbReference>
<feature type="domain" description="HTH lysR-type" evidence="6">
    <location>
        <begin position="5"/>
        <end position="62"/>
    </location>
</feature>
<dbReference type="SUPFAM" id="SSF46785">
    <property type="entry name" value="Winged helix' DNA-binding domain"/>
    <property type="match status" value="1"/>
</dbReference>
<dbReference type="InterPro" id="IPR005119">
    <property type="entry name" value="LysR_subst-bd"/>
</dbReference>
<dbReference type="Proteomes" id="UP000715095">
    <property type="component" value="Unassembled WGS sequence"/>
</dbReference>
<evidence type="ECO:0000313" key="8">
    <source>
        <dbReference type="Proteomes" id="UP000715095"/>
    </source>
</evidence>